<keyword evidence="3 6" id="KW-0819">tRNA processing</keyword>
<accession>A0A0L6UWR5</accession>
<dbReference type="PANTHER" id="PTHR16288:SF0">
    <property type="entry name" value="TRNA (GUANINE-N(7)-)-METHYLTRANSFERASE NON-CATALYTIC SUBUNIT WDR4"/>
    <property type="match status" value="1"/>
</dbReference>
<comment type="similarity">
    <text evidence="6">Belongs to the WD repeat TRM82 family.</text>
</comment>
<protein>
    <submittedName>
        <fullName evidence="8">Uncharacterized protein</fullName>
    </submittedName>
</protein>
<evidence type="ECO:0000256" key="3">
    <source>
        <dbReference type="ARBA" id="ARBA00022694"/>
    </source>
</evidence>
<comment type="function">
    <text evidence="6">Required for the formation of N(7)-methylguanine at position 46 (m7G46) in tRNA. In the complex, it is required to stabilize and induce conformational changes of the catalytic subunit.</text>
</comment>
<comment type="caution">
    <text evidence="8">The sequence shown here is derived from an EMBL/GenBank/DDBJ whole genome shotgun (WGS) entry which is preliminary data.</text>
</comment>
<dbReference type="GO" id="GO:0043527">
    <property type="term" value="C:tRNA methyltransferase complex"/>
    <property type="evidence" value="ECO:0007669"/>
    <property type="project" value="TreeGrafter"/>
</dbReference>
<dbReference type="InterPro" id="IPR028884">
    <property type="entry name" value="Trm82"/>
</dbReference>
<sequence length="601" mass="65780">MECLYFQSADRLAQKRTWVFKEGTAGIKIRTSPSFGTHYPTAAFTKGHSARTIPPVGRVFFSFYRRPYLIGVERFRKYCSWISRGRSSRSSQDASPLRRDIIWRTSNRPIQARRGKEEASSSMAPRLPAQQLLLSPDKKLVVVALGSDLLLVDRASGTRLCSTRDAGLNPVDANHTGLIRLLLIHQDSSDPLKPTILFSTGEDKLLKTWRLPDLKLLHSSLAHHRLFFLVRQLIKRATSIAVSPDGKNIVIADKFGDVYDLPFDAPSQTVFQSDPDQEAPKAPTNAPTQGKDGKATVEGDESKTVLKALAPIAGHVSVLTSLTIIPSGSSGLLVTADRDEHIRISRYPQGWSIVSYLLGHRKFVGALLWLPSPTDPHSGHGRLLSGGGDDSLFVWDHLRGLATQKIDISRLANGMKVWPAKQAWFSKSRTNKRRRPNPSEPQTQPAECESTENNKTLVVKNEEAAAAQDVPTDTAIERQPIIQKTCVNKIIYTPPSEVAGSGYVLVTSVGSSTIAYVPLPGIFDDQQPATADHPTRYIDLNLPVLDIAVFKDTSVAAAFANNPPPPPNPRAGSGGRSGKKQQGRLVSQARCEHVLAQAATS</sequence>
<dbReference type="InterPro" id="IPR011047">
    <property type="entry name" value="Quinoprotein_ADH-like_sf"/>
</dbReference>
<keyword evidence="4 6" id="KW-0677">Repeat</keyword>
<dbReference type="GO" id="GO:0005829">
    <property type="term" value="C:cytosol"/>
    <property type="evidence" value="ECO:0007669"/>
    <property type="project" value="TreeGrafter"/>
</dbReference>
<dbReference type="PANTHER" id="PTHR16288">
    <property type="entry name" value="WD40 REPEAT PROTEIN 4"/>
    <property type="match status" value="1"/>
</dbReference>
<dbReference type="AlphaFoldDB" id="A0A0L6UWR5"/>
<evidence type="ECO:0000256" key="5">
    <source>
        <dbReference type="ARBA" id="ARBA00023242"/>
    </source>
</evidence>
<dbReference type="EMBL" id="LAVV01008368">
    <property type="protein sequence ID" value="KNZ52986.1"/>
    <property type="molecule type" value="Genomic_DNA"/>
</dbReference>
<evidence type="ECO:0000256" key="4">
    <source>
        <dbReference type="ARBA" id="ARBA00022737"/>
    </source>
</evidence>
<reference evidence="8 9" key="1">
    <citation type="submission" date="2015-08" db="EMBL/GenBank/DDBJ databases">
        <title>Next Generation Sequencing and Analysis of the Genome of Puccinia sorghi L Schw, the Causal Agent of Maize Common Rust.</title>
        <authorList>
            <person name="Rochi L."/>
            <person name="Burguener G."/>
            <person name="Darino M."/>
            <person name="Turjanski A."/>
            <person name="Kreff E."/>
            <person name="Dieguez M.J."/>
            <person name="Sacco F."/>
        </authorList>
    </citation>
    <scope>NUCLEOTIDE SEQUENCE [LARGE SCALE GENOMIC DNA]</scope>
    <source>
        <strain evidence="8 9">RO10H11247</strain>
    </source>
</reference>
<dbReference type="GO" id="GO:0005634">
    <property type="term" value="C:nucleus"/>
    <property type="evidence" value="ECO:0007669"/>
    <property type="project" value="UniProtKB-SubCell"/>
</dbReference>
<dbReference type="VEuPathDB" id="FungiDB:VP01_337g13"/>
<dbReference type="Proteomes" id="UP000037035">
    <property type="component" value="Unassembled WGS sequence"/>
</dbReference>
<dbReference type="GO" id="GO:0106004">
    <property type="term" value="P:tRNA (guanine-N7)-methylation"/>
    <property type="evidence" value="ECO:0007669"/>
    <property type="project" value="UniProtKB-UniRule"/>
</dbReference>
<evidence type="ECO:0000313" key="8">
    <source>
        <dbReference type="EMBL" id="KNZ52986.1"/>
    </source>
</evidence>
<dbReference type="Gene3D" id="2.130.10.10">
    <property type="entry name" value="YVTN repeat-like/Quinoprotein amine dehydrogenase"/>
    <property type="match status" value="2"/>
</dbReference>
<feature type="region of interest" description="Disordered" evidence="7">
    <location>
        <begin position="270"/>
        <end position="298"/>
    </location>
</feature>
<evidence type="ECO:0000256" key="6">
    <source>
        <dbReference type="HAMAP-Rule" id="MF_03056"/>
    </source>
</evidence>
<evidence type="ECO:0000256" key="2">
    <source>
        <dbReference type="ARBA" id="ARBA00022574"/>
    </source>
</evidence>
<name>A0A0L6UWR5_9BASI</name>
<feature type="region of interest" description="Disordered" evidence="7">
    <location>
        <begin position="559"/>
        <end position="588"/>
    </location>
</feature>
<keyword evidence="2 6" id="KW-0853">WD repeat</keyword>
<dbReference type="InterPro" id="IPR015943">
    <property type="entry name" value="WD40/YVTN_repeat-like_dom_sf"/>
</dbReference>
<gene>
    <name evidence="8" type="ORF">VP01_337g13</name>
</gene>
<dbReference type="UniPathway" id="UPA00989"/>
<dbReference type="SMART" id="SM00320">
    <property type="entry name" value="WD40"/>
    <property type="match status" value="3"/>
</dbReference>
<dbReference type="OrthoDB" id="2502478at2759"/>
<proteinExistence type="inferred from homology"/>
<evidence type="ECO:0000256" key="7">
    <source>
        <dbReference type="SAM" id="MobiDB-lite"/>
    </source>
</evidence>
<keyword evidence="9" id="KW-1185">Reference proteome</keyword>
<organism evidence="8 9">
    <name type="scientific">Puccinia sorghi</name>
    <dbReference type="NCBI Taxonomy" id="27349"/>
    <lineage>
        <taxon>Eukaryota</taxon>
        <taxon>Fungi</taxon>
        <taxon>Dikarya</taxon>
        <taxon>Basidiomycota</taxon>
        <taxon>Pucciniomycotina</taxon>
        <taxon>Pucciniomycetes</taxon>
        <taxon>Pucciniales</taxon>
        <taxon>Pucciniaceae</taxon>
        <taxon>Puccinia</taxon>
    </lineage>
</organism>
<keyword evidence="5 6" id="KW-0539">Nucleus</keyword>
<dbReference type="SUPFAM" id="SSF50998">
    <property type="entry name" value="Quinoprotein alcohol dehydrogenase-like"/>
    <property type="match status" value="1"/>
</dbReference>
<feature type="region of interest" description="Disordered" evidence="7">
    <location>
        <begin position="427"/>
        <end position="452"/>
    </location>
</feature>
<dbReference type="InterPro" id="IPR001680">
    <property type="entry name" value="WD40_rpt"/>
</dbReference>
<dbReference type="STRING" id="27349.A0A0L6UWR5"/>
<feature type="compositionally biased region" description="Polar residues" evidence="7">
    <location>
        <begin position="440"/>
        <end position="452"/>
    </location>
</feature>
<evidence type="ECO:0000313" key="9">
    <source>
        <dbReference type="Proteomes" id="UP000037035"/>
    </source>
</evidence>
<comment type="pathway">
    <text evidence="6">tRNA modification; N(7)-methylguanine-tRNA biosynthesis.</text>
</comment>
<dbReference type="HAMAP" id="MF_03056">
    <property type="entry name" value="TRM82"/>
    <property type="match status" value="1"/>
</dbReference>
<comment type="subcellular location">
    <subcellularLocation>
        <location evidence="1 6">Nucleus</location>
    </subcellularLocation>
</comment>
<evidence type="ECO:0000256" key="1">
    <source>
        <dbReference type="ARBA" id="ARBA00004123"/>
    </source>
</evidence>